<accession>A0A4Y7PI25</accession>
<feature type="signal peptide" evidence="2">
    <location>
        <begin position="1"/>
        <end position="24"/>
    </location>
</feature>
<name>A0A4Y7PI25_9AGAM</name>
<sequence length="103" mass="11202">MSQHIVAFIATLIWILPFRGAVVAGVSSTPIRKSSSHNRSVYSLQDENPKNRERSKLPPLELAELKENKSKRGGTGIIGGMNPDGINVDGLRLTPSPSPRRAD</sequence>
<proteinExistence type="predicted"/>
<dbReference type="AlphaFoldDB" id="A0A4Y7PI25"/>
<evidence type="ECO:0000256" key="2">
    <source>
        <dbReference type="SAM" id="SignalP"/>
    </source>
</evidence>
<evidence type="ECO:0000256" key="1">
    <source>
        <dbReference type="SAM" id="MobiDB-lite"/>
    </source>
</evidence>
<evidence type="ECO:0000313" key="4">
    <source>
        <dbReference type="Proteomes" id="UP000294933"/>
    </source>
</evidence>
<reference evidence="3 4" key="1">
    <citation type="submission" date="2018-06" db="EMBL/GenBank/DDBJ databases">
        <title>A transcriptomic atlas of mushroom development highlights an independent origin of complex multicellularity.</title>
        <authorList>
            <consortium name="DOE Joint Genome Institute"/>
            <person name="Krizsan K."/>
            <person name="Almasi E."/>
            <person name="Merenyi Z."/>
            <person name="Sahu N."/>
            <person name="Viragh M."/>
            <person name="Koszo T."/>
            <person name="Mondo S."/>
            <person name="Kiss B."/>
            <person name="Balint B."/>
            <person name="Kues U."/>
            <person name="Barry K."/>
            <person name="Hegedus J.C."/>
            <person name="Henrissat B."/>
            <person name="Johnson J."/>
            <person name="Lipzen A."/>
            <person name="Ohm R."/>
            <person name="Nagy I."/>
            <person name="Pangilinan J."/>
            <person name="Yan J."/>
            <person name="Xiong Y."/>
            <person name="Grigoriev I.V."/>
            <person name="Hibbett D.S."/>
            <person name="Nagy L.G."/>
        </authorList>
    </citation>
    <scope>NUCLEOTIDE SEQUENCE [LARGE SCALE GENOMIC DNA]</scope>
    <source>
        <strain evidence="3 4">SZMC22713</strain>
    </source>
</reference>
<feature type="compositionally biased region" description="Polar residues" evidence="1">
    <location>
        <begin position="28"/>
        <end position="46"/>
    </location>
</feature>
<dbReference type="Proteomes" id="UP000294933">
    <property type="component" value="Unassembled WGS sequence"/>
</dbReference>
<dbReference type="VEuPathDB" id="FungiDB:BD410DRAFT_845973"/>
<dbReference type="EMBL" id="ML170332">
    <property type="protein sequence ID" value="TDL14492.1"/>
    <property type="molecule type" value="Genomic_DNA"/>
</dbReference>
<keyword evidence="2" id="KW-0732">Signal</keyword>
<organism evidence="3 4">
    <name type="scientific">Rickenella mellea</name>
    <dbReference type="NCBI Taxonomy" id="50990"/>
    <lineage>
        <taxon>Eukaryota</taxon>
        <taxon>Fungi</taxon>
        <taxon>Dikarya</taxon>
        <taxon>Basidiomycota</taxon>
        <taxon>Agaricomycotina</taxon>
        <taxon>Agaricomycetes</taxon>
        <taxon>Hymenochaetales</taxon>
        <taxon>Rickenellaceae</taxon>
        <taxon>Rickenella</taxon>
    </lineage>
</organism>
<feature type="chain" id="PRO_5021331249" evidence="2">
    <location>
        <begin position="25"/>
        <end position="103"/>
    </location>
</feature>
<evidence type="ECO:0000313" key="3">
    <source>
        <dbReference type="EMBL" id="TDL14492.1"/>
    </source>
</evidence>
<protein>
    <submittedName>
        <fullName evidence="3">Uncharacterized protein</fullName>
    </submittedName>
</protein>
<feature type="compositionally biased region" description="Basic and acidic residues" evidence="1">
    <location>
        <begin position="47"/>
        <end position="56"/>
    </location>
</feature>
<gene>
    <name evidence="3" type="ORF">BD410DRAFT_845973</name>
</gene>
<feature type="region of interest" description="Disordered" evidence="1">
    <location>
        <begin position="28"/>
        <end position="103"/>
    </location>
</feature>
<keyword evidence="4" id="KW-1185">Reference proteome</keyword>